<dbReference type="PANTHER" id="PTHR39639:SF1">
    <property type="entry name" value="DUF262 DOMAIN-CONTAINING PROTEIN"/>
    <property type="match status" value="1"/>
</dbReference>
<evidence type="ECO:0000313" key="3">
    <source>
        <dbReference type="Proteomes" id="UP000662747"/>
    </source>
</evidence>
<dbReference type="InterPro" id="IPR004919">
    <property type="entry name" value="GmrSD_N"/>
</dbReference>
<gene>
    <name evidence="2" type="ORF">JY651_28600</name>
</gene>
<dbReference type="EMBL" id="CP071090">
    <property type="protein sequence ID" value="QSQ19293.1"/>
    <property type="molecule type" value="Genomic_DNA"/>
</dbReference>
<protein>
    <submittedName>
        <fullName evidence="2">DUF262 domain-containing protein</fullName>
    </submittedName>
</protein>
<reference evidence="2 3" key="1">
    <citation type="submission" date="2021-02" db="EMBL/GenBank/DDBJ databases">
        <title>De Novo genome assembly of isolated myxobacteria.</title>
        <authorList>
            <person name="Stevens D.C."/>
        </authorList>
    </citation>
    <scope>NUCLEOTIDE SEQUENCE [LARGE SCALE GENOMIC DNA]</scope>
    <source>
        <strain evidence="3">SCPEA02</strain>
    </source>
</reference>
<evidence type="ECO:0000313" key="2">
    <source>
        <dbReference type="EMBL" id="QSQ19293.1"/>
    </source>
</evidence>
<dbReference type="PROSITE" id="PS00092">
    <property type="entry name" value="N6_MTASE"/>
    <property type="match status" value="1"/>
</dbReference>
<dbReference type="Pfam" id="PF03235">
    <property type="entry name" value="GmrSD_N"/>
    <property type="match status" value="1"/>
</dbReference>
<organism evidence="2 3">
    <name type="scientific">Pyxidicoccus parkwayensis</name>
    <dbReference type="NCBI Taxonomy" id="2813578"/>
    <lineage>
        <taxon>Bacteria</taxon>
        <taxon>Pseudomonadati</taxon>
        <taxon>Myxococcota</taxon>
        <taxon>Myxococcia</taxon>
        <taxon>Myxococcales</taxon>
        <taxon>Cystobacterineae</taxon>
        <taxon>Myxococcaceae</taxon>
        <taxon>Pyxidicoccus</taxon>
    </lineage>
</organism>
<dbReference type="Proteomes" id="UP000662747">
    <property type="component" value="Chromosome"/>
</dbReference>
<name>A0ABX7NKZ5_9BACT</name>
<dbReference type="InterPro" id="IPR002052">
    <property type="entry name" value="DNA_methylase_N6_adenine_CS"/>
</dbReference>
<evidence type="ECO:0000259" key="1">
    <source>
        <dbReference type="Pfam" id="PF03235"/>
    </source>
</evidence>
<accession>A0ABX7NKZ5</accession>
<feature type="domain" description="GmrSD restriction endonucleases N-terminal" evidence="1">
    <location>
        <begin position="25"/>
        <end position="170"/>
    </location>
</feature>
<keyword evidence="3" id="KW-1185">Reference proteome</keyword>
<sequence length="361" mass="42078">MSAFKVGSITNSAILYIYAMRDSIWMDPPYQRQGDIWPLPKRRLLIDSIINGYDLPKLYFHEFTKPKLVDGKRYDYAVIDGKQRLQSIFQFIKGEFTLDKETEYIHDTSIDLSGLSYQELAREQPTLKIKFDSFTLPISTIQTDDIQYIEEMFSRLNEAVPLNAAEKRNALQGPIPPASRELASLSFFKKKLPFDNARYRHYELATKFLYIQNRERLVDTKKAYLDEFVHEFTDVEQKEVDALSKKSVKVLRSMSSVFTDEDSLLKSVGMVVIYYYLFFIALRDGWAGKLRRESLVNFESLRKKNRDLAEQSEIKADYNLLEFDRLTQSPNDAVALQYRFAVLRRHVGPKDGRPPIPGEEK</sequence>
<proteinExistence type="predicted"/>
<dbReference type="RefSeq" id="WP_206720880.1">
    <property type="nucleotide sequence ID" value="NZ_CP071090.1"/>
</dbReference>
<dbReference type="PANTHER" id="PTHR39639">
    <property type="entry name" value="CHROMOSOME 16, WHOLE GENOME SHOTGUN SEQUENCE"/>
    <property type="match status" value="1"/>
</dbReference>